<comment type="caution">
    <text evidence="1">The sequence shown here is derived from an EMBL/GenBank/DDBJ whole genome shotgun (WGS) entry which is preliminary data.</text>
</comment>
<evidence type="ECO:0000313" key="2">
    <source>
        <dbReference type="Proteomes" id="UP001224890"/>
    </source>
</evidence>
<dbReference type="GeneID" id="85457470"/>
<dbReference type="RefSeq" id="XP_060424252.1">
    <property type="nucleotide sequence ID" value="XM_060572944.1"/>
</dbReference>
<sequence length="188" mass="20115">MPVGGGNFGEQKWKGFWSEGAGAGQWLLTGSRFKVEMQVRLGGQEGWEEKLLPLAAACSMLSIRTYTKVTTYEHINGYLIRIPYCVSSCASLGLRRAISEALRLAAPLPTSSSTSCSQPGDTASHGINLGINLDQSPTNRGYLTATLKQSSNAAMATVLGALRALPWSSKFELGDVAFHSIGPLPHDE</sequence>
<proteinExistence type="predicted"/>
<organism evidence="1 2">
    <name type="scientific">Colletotrichum godetiae</name>
    <dbReference type="NCBI Taxonomy" id="1209918"/>
    <lineage>
        <taxon>Eukaryota</taxon>
        <taxon>Fungi</taxon>
        <taxon>Dikarya</taxon>
        <taxon>Ascomycota</taxon>
        <taxon>Pezizomycotina</taxon>
        <taxon>Sordariomycetes</taxon>
        <taxon>Hypocreomycetidae</taxon>
        <taxon>Glomerellales</taxon>
        <taxon>Glomerellaceae</taxon>
        <taxon>Colletotrichum</taxon>
        <taxon>Colletotrichum acutatum species complex</taxon>
    </lineage>
</organism>
<gene>
    <name evidence="1" type="ORF">BDP55DRAFT_636955</name>
</gene>
<dbReference type="AlphaFoldDB" id="A0AAJ0AAD2"/>
<dbReference type="EMBL" id="JAHMHR010000060">
    <property type="protein sequence ID" value="KAK1659488.1"/>
    <property type="molecule type" value="Genomic_DNA"/>
</dbReference>
<accession>A0AAJ0AAD2</accession>
<protein>
    <submittedName>
        <fullName evidence="1">Uncharacterized protein</fullName>
    </submittedName>
</protein>
<keyword evidence="2" id="KW-1185">Reference proteome</keyword>
<reference evidence="1" key="1">
    <citation type="submission" date="2021-06" db="EMBL/GenBank/DDBJ databases">
        <title>Comparative genomics, transcriptomics and evolutionary studies reveal genomic signatures of adaptation to plant cell wall in hemibiotrophic fungi.</title>
        <authorList>
            <consortium name="DOE Joint Genome Institute"/>
            <person name="Baroncelli R."/>
            <person name="Diaz J.F."/>
            <person name="Benocci T."/>
            <person name="Peng M."/>
            <person name="Battaglia E."/>
            <person name="Haridas S."/>
            <person name="Andreopoulos W."/>
            <person name="Labutti K."/>
            <person name="Pangilinan J."/>
            <person name="Floch G.L."/>
            <person name="Makela M.R."/>
            <person name="Henrissat B."/>
            <person name="Grigoriev I.V."/>
            <person name="Crouch J.A."/>
            <person name="De Vries R.P."/>
            <person name="Sukno S.A."/>
            <person name="Thon M.R."/>
        </authorList>
    </citation>
    <scope>NUCLEOTIDE SEQUENCE</scope>
    <source>
        <strain evidence="1">CBS 193.32</strain>
    </source>
</reference>
<dbReference type="Proteomes" id="UP001224890">
    <property type="component" value="Unassembled WGS sequence"/>
</dbReference>
<name>A0AAJ0AAD2_9PEZI</name>
<evidence type="ECO:0000313" key="1">
    <source>
        <dbReference type="EMBL" id="KAK1659488.1"/>
    </source>
</evidence>